<reference evidence="17 18" key="1">
    <citation type="submission" date="2016-10" db="EMBL/GenBank/DDBJ databases">
        <authorList>
            <person name="de Groot N.N."/>
        </authorList>
    </citation>
    <scope>NUCLEOTIDE SEQUENCE [LARGE SCALE GENOMIC DNA]</scope>
    <source>
        <strain evidence="17 18">MAR_2009_71</strain>
    </source>
</reference>
<dbReference type="SMART" id="SM00388">
    <property type="entry name" value="HisKA"/>
    <property type="match status" value="1"/>
</dbReference>
<dbReference type="GO" id="GO:0005886">
    <property type="term" value="C:plasma membrane"/>
    <property type="evidence" value="ECO:0007669"/>
    <property type="project" value="UniProtKB-SubCell"/>
</dbReference>
<accession>A0A1H4S0X1</accession>
<dbReference type="InterPro" id="IPR001789">
    <property type="entry name" value="Sig_transdc_resp-reg_receiver"/>
</dbReference>
<keyword evidence="8" id="KW-0067">ATP-binding</keyword>
<dbReference type="EC" id="2.7.13.3" evidence="3"/>
<dbReference type="AlphaFoldDB" id="A0A1H4S0X1"/>
<dbReference type="PRINTS" id="PR00344">
    <property type="entry name" value="BCTRLSENSOR"/>
</dbReference>
<evidence type="ECO:0000256" key="2">
    <source>
        <dbReference type="ARBA" id="ARBA00004651"/>
    </source>
</evidence>
<comment type="catalytic activity">
    <reaction evidence="1">
        <text>ATP + protein L-histidine = ADP + protein N-phospho-L-histidine.</text>
        <dbReference type="EC" id="2.7.13.3"/>
    </reaction>
</comment>
<evidence type="ECO:0000256" key="6">
    <source>
        <dbReference type="ARBA" id="ARBA00022692"/>
    </source>
</evidence>
<dbReference type="RefSeq" id="WP_074673724.1">
    <property type="nucleotide sequence ID" value="NZ_FNTB01000001.1"/>
</dbReference>
<dbReference type="Gene3D" id="1.20.120.160">
    <property type="entry name" value="HPT domain"/>
    <property type="match status" value="1"/>
</dbReference>
<keyword evidence="6" id="KW-0812">Transmembrane</keyword>
<dbReference type="InterPro" id="IPR036641">
    <property type="entry name" value="HPT_dom_sf"/>
</dbReference>
<feature type="modified residue" description="Phosphohistidine" evidence="12">
    <location>
        <position position="524"/>
    </location>
</feature>
<dbReference type="CDD" id="cd17546">
    <property type="entry name" value="REC_hyHK_CKI1_RcsC-like"/>
    <property type="match status" value="1"/>
</dbReference>
<dbReference type="FunFam" id="3.30.565.10:FF:000010">
    <property type="entry name" value="Sensor histidine kinase RcsC"/>
    <property type="match status" value="1"/>
</dbReference>
<dbReference type="InterPro" id="IPR011006">
    <property type="entry name" value="CheY-like_superfamily"/>
</dbReference>
<dbReference type="Proteomes" id="UP000183038">
    <property type="component" value="Unassembled WGS sequence"/>
</dbReference>
<evidence type="ECO:0000313" key="17">
    <source>
        <dbReference type="EMBL" id="SEC37491.1"/>
    </source>
</evidence>
<dbReference type="Gene3D" id="3.30.565.10">
    <property type="entry name" value="Histidine kinase-like ATPase, C-terminal domain"/>
    <property type="match status" value="1"/>
</dbReference>
<evidence type="ECO:0000256" key="12">
    <source>
        <dbReference type="PROSITE-ProRule" id="PRU00110"/>
    </source>
</evidence>
<gene>
    <name evidence="17" type="ORF">SAMN05192540_3012</name>
</gene>
<sequence>MAISKTKDLLGQLAQLEKTVSEFSFEELNANEAKVLKNSFDTFRSSLENHIYSPNTTSSMVEETKASDIREQESAQNQFIAHISHEIRTPLNSIIGFTNLLNEENLTKSQHKKVDAIQFASNTLLKLINEVLDYSKISSGNTNFESVDFNLHSLLNDVMFLCETLIVDRDIELLVEIDENVPKIIKGDPSKLSQVLLNLLGNSVKFVHKGFIKLEVFASKTFNDGCELEFSVADTGIGISQEKIKTIFNSYTQAENDTSSKYGGTGLGLTITKEIIEKLQGNIEIDSTVDSGTTVTFRVPYPLGNNVHTSKNTNNDSTLEGRKVLAGTKIMVFEDNQMNQRLIVEQLTKWGCKVYSNLSLPKSLKTLESKDIDLILMDLKMPGQNGFEVSKIIREHSNTKVNTIPIVAFSADFTEQDSKDCKAIGINDFLLKPYTLEQLMKTILDNKNIKLEQAEYSALLQKPMIEPKETTVVDLNHLLKECFGEIDMLNELVKLFKLNAIEFIGNVKIHLKTENLKEIALSAHKLKAGFAMVKADGMRKLIVDLEASCKAHQPEKVKELYELFLTDYPLLVENLDMDLKTLNKK</sequence>
<dbReference type="Gene3D" id="3.40.50.2300">
    <property type="match status" value="1"/>
</dbReference>
<dbReference type="InterPro" id="IPR005467">
    <property type="entry name" value="His_kinase_dom"/>
</dbReference>
<dbReference type="PANTHER" id="PTHR45339">
    <property type="entry name" value="HYBRID SIGNAL TRANSDUCTION HISTIDINE KINASE J"/>
    <property type="match status" value="1"/>
</dbReference>
<dbReference type="InterPro" id="IPR008207">
    <property type="entry name" value="Sig_transdc_His_kin_Hpt_dom"/>
</dbReference>
<evidence type="ECO:0000256" key="8">
    <source>
        <dbReference type="ARBA" id="ARBA00022840"/>
    </source>
</evidence>
<dbReference type="SUPFAM" id="SSF47226">
    <property type="entry name" value="Histidine-containing phosphotransfer domain, HPT domain"/>
    <property type="match status" value="1"/>
</dbReference>
<name>A0A1H4S0X1_9FLAO</name>
<evidence type="ECO:0000256" key="13">
    <source>
        <dbReference type="PROSITE-ProRule" id="PRU00169"/>
    </source>
</evidence>
<dbReference type="PANTHER" id="PTHR45339:SF1">
    <property type="entry name" value="HYBRID SIGNAL TRANSDUCTION HISTIDINE KINASE J"/>
    <property type="match status" value="1"/>
</dbReference>
<evidence type="ECO:0000256" key="3">
    <source>
        <dbReference type="ARBA" id="ARBA00012438"/>
    </source>
</evidence>
<protein>
    <recommendedName>
        <fullName evidence="3">histidine kinase</fullName>
        <ecNumber evidence="3">2.7.13.3</ecNumber>
    </recommendedName>
</protein>
<evidence type="ECO:0000256" key="1">
    <source>
        <dbReference type="ARBA" id="ARBA00000085"/>
    </source>
</evidence>
<dbReference type="PROSITE" id="PS50110">
    <property type="entry name" value="RESPONSE_REGULATORY"/>
    <property type="match status" value="1"/>
</dbReference>
<keyword evidence="9" id="KW-1133">Transmembrane helix</keyword>
<dbReference type="Gene3D" id="1.10.287.130">
    <property type="match status" value="1"/>
</dbReference>
<keyword evidence="5 13" id="KW-0597">Phosphoprotein</keyword>
<evidence type="ECO:0000313" key="18">
    <source>
        <dbReference type="Proteomes" id="UP000183038"/>
    </source>
</evidence>
<dbReference type="GO" id="GO:0000155">
    <property type="term" value="F:phosphorelay sensor kinase activity"/>
    <property type="evidence" value="ECO:0007669"/>
    <property type="project" value="InterPro"/>
</dbReference>
<dbReference type="Pfam" id="PF00072">
    <property type="entry name" value="Response_reg"/>
    <property type="match status" value="1"/>
</dbReference>
<dbReference type="InterPro" id="IPR003594">
    <property type="entry name" value="HATPase_dom"/>
</dbReference>
<dbReference type="Pfam" id="PF00512">
    <property type="entry name" value="HisKA"/>
    <property type="match status" value="1"/>
</dbReference>
<dbReference type="SMART" id="SM00387">
    <property type="entry name" value="HATPase_c"/>
    <property type="match status" value="1"/>
</dbReference>
<evidence type="ECO:0000256" key="4">
    <source>
        <dbReference type="ARBA" id="ARBA00022475"/>
    </source>
</evidence>
<keyword evidence="11" id="KW-0472">Membrane</keyword>
<dbReference type="InterPro" id="IPR003661">
    <property type="entry name" value="HisK_dim/P_dom"/>
</dbReference>
<dbReference type="CDD" id="cd00082">
    <property type="entry name" value="HisKA"/>
    <property type="match status" value="1"/>
</dbReference>
<dbReference type="InterPro" id="IPR004358">
    <property type="entry name" value="Sig_transdc_His_kin-like_C"/>
</dbReference>
<evidence type="ECO:0000259" key="16">
    <source>
        <dbReference type="PROSITE" id="PS50894"/>
    </source>
</evidence>
<dbReference type="EMBL" id="FNTB01000001">
    <property type="protein sequence ID" value="SEC37491.1"/>
    <property type="molecule type" value="Genomic_DNA"/>
</dbReference>
<keyword evidence="4" id="KW-1003">Cell membrane</keyword>
<comment type="subcellular location">
    <subcellularLocation>
        <location evidence="2">Cell membrane</location>
        <topology evidence="2">Multi-pass membrane protein</topology>
    </subcellularLocation>
</comment>
<dbReference type="PROSITE" id="PS50109">
    <property type="entry name" value="HIS_KIN"/>
    <property type="match status" value="1"/>
</dbReference>
<feature type="domain" description="Histidine kinase" evidence="14">
    <location>
        <begin position="82"/>
        <end position="303"/>
    </location>
</feature>
<evidence type="ECO:0000256" key="7">
    <source>
        <dbReference type="ARBA" id="ARBA00022741"/>
    </source>
</evidence>
<dbReference type="SMART" id="SM00448">
    <property type="entry name" value="REC"/>
    <property type="match status" value="1"/>
</dbReference>
<keyword evidence="17" id="KW-0808">Transferase</keyword>
<dbReference type="InterPro" id="IPR036097">
    <property type="entry name" value="HisK_dim/P_sf"/>
</dbReference>
<proteinExistence type="predicted"/>
<evidence type="ECO:0000259" key="14">
    <source>
        <dbReference type="PROSITE" id="PS50109"/>
    </source>
</evidence>
<dbReference type="InterPro" id="IPR036890">
    <property type="entry name" value="HATPase_C_sf"/>
</dbReference>
<evidence type="ECO:0000259" key="15">
    <source>
        <dbReference type="PROSITE" id="PS50110"/>
    </source>
</evidence>
<dbReference type="PROSITE" id="PS50894">
    <property type="entry name" value="HPT"/>
    <property type="match status" value="1"/>
</dbReference>
<evidence type="ECO:0000256" key="11">
    <source>
        <dbReference type="ARBA" id="ARBA00023136"/>
    </source>
</evidence>
<dbReference type="Pfam" id="PF02518">
    <property type="entry name" value="HATPase_c"/>
    <property type="match status" value="1"/>
</dbReference>
<feature type="modified residue" description="4-aspartylphosphate" evidence="13">
    <location>
        <position position="378"/>
    </location>
</feature>
<dbReference type="SUPFAM" id="SSF52172">
    <property type="entry name" value="CheY-like"/>
    <property type="match status" value="1"/>
</dbReference>
<dbReference type="SUPFAM" id="SSF47384">
    <property type="entry name" value="Homodimeric domain of signal transducing histidine kinase"/>
    <property type="match status" value="1"/>
</dbReference>
<dbReference type="CDD" id="cd16922">
    <property type="entry name" value="HATPase_EvgS-ArcB-TorS-like"/>
    <property type="match status" value="1"/>
</dbReference>
<organism evidence="17 18">
    <name type="scientific">Maribacter dokdonensis</name>
    <dbReference type="NCBI Taxonomy" id="320912"/>
    <lineage>
        <taxon>Bacteria</taxon>
        <taxon>Pseudomonadati</taxon>
        <taxon>Bacteroidota</taxon>
        <taxon>Flavobacteriia</taxon>
        <taxon>Flavobacteriales</taxon>
        <taxon>Flavobacteriaceae</taxon>
        <taxon>Maribacter</taxon>
    </lineage>
</organism>
<keyword evidence="10" id="KW-0902">Two-component regulatory system</keyword>
<feature type="domain" description="HPt" evidence="16">
    <location>
        <begin position="485"/>
        <end position="578"/>
    </location>
</feature>
<keyword evidence="17" id="KW-0418">Kinase</keyword>
<keyword evidence="7" id="KW-0547">Nucleotide-binding</keyword>
<feature type="domain" description="Response regulatory" evidence="15">
    <location>
        <begin position="329"/>
        <end position="447"/>
    </location>
</feature>
<dbReference type="GO" id="GO:0005524">
    <property type="term" value="F:ATP binding"/>
    <property type="evidence" value="ECO:0007669"/>
    <property type="project" value="UniProtKB-KW"/>
</dbReference>
<evidence type="ECO:0000256" key="10">
    <source>
        <dbReference type="ARBA" id="ARBA00023012"/>
    </source>
</evidence>
<dbReference type="SUPFAM" id="SSF55874">
    <property type="entry name" value="ATPase domain of HSP90 chaperone/DNA topoisomerase II/histidine kinase"/>
    <property type="match status" value="1"/>
</dbReference>
<evidence type="ECO:0000256" key="5">
    <source>
        <dbReference type="ARBA" id="ARBA00022553"/>
    </source>
</evidence>
<evidence type="ECO:0000256" key="9">
    <source>
        <dbReference type="ARBA" id="ARBA00022989"/>
    </source>
</evidence>
<dbReference type="OrthoDB" id="1046984at2"/>